<protein>
    <submittedName>
        <fullName evidence="2">Uncharacterized protein</fullName>
    </submittedName>
</protein>
<evidence type="ECO:0000313" key="3">
    <source>
        <dbReference type="Proteomes" id="UP000615026"/>
    </source>
</evidence>
<dbReference type="Proteomes" id="UP000615026">
    <property type="component" value="Unassembled WGS sequence"/>
</dbReference>
<keyword evidence="1" id="KW-1133">Transmembrane helix</keyword>
<reference evidence="2" key="1">
    <citation type="submission" date="2020-10" db="EMBL/GenBank/DDBJ databases">
        <authorList>
            <person name="Castelo-Branco R."/>
            <person name="Eusebio N."/>
            <person name="Adriana R."/>
            <person name="Vieira A."/>
            <person name="Brugerolle De Fraissinette N."/>
            <person name="Rezende De Castro R."/>
            <person name="Schneider M.P."/>
            <person name="Vasconcelos V."/>
            <person name="Leao P.N."/>
        </authorList>
    </citation>
    <scope>NUCLEOTIDE SEQUENCE</scope>
    <source>
        <strain evidence="2">LEGE 11479</strain>
    </source>
</reference>
<feature type="transmembrane region" description="Helical" evidence="1">
    <location>
        <begin position="12"/>
        <end position="36"/>
    </location>
</feature>
<dbReference type="RefSeq" id="WP_193995871.1">
    <property type="nucleotide sequence ID" value="NZ_JADEXP010000353.1"/>
</dbReference>
<organism evidence="2 3">
    <name type="scientific">Leptolyngbya cf. ectocarpi LEGE 11479</name>
    <dbReference type="NCBI Taxonomy" id="1828722"/>
    <lineage>
        <taxon>Bacteria</taxon>
        <taxon>Bacillati</taxon>
        <taxon>Cyanobacteriota</taxon>
        <taxon>Cyanophyceae</taxon>
        <taxon>Leptolyngbyales</taxon>
        <taxon>Leptolyngbyaceae</taxon>
        <taxon>Leptolyngbya group</taxon>
        <taxon>Leptolyngbya</taxon>
    </lineage>
</organism>
<accession>A0A928ZYS6</accession>
<name>A0A928ZYS6_LEPEC</name>
<dbReference type="EMBL" id="JADEXP010000353">
    <property type="protein sequence ID" value="MBE9069989.1"/>
    <property type="molecule type" value="Genomic_DNA"/>
</dbReference>
<keyword evidence="3" id="KW-1185">Reference proteome</keyword>
<comment type="caution">
    <text evidence="2">The sequence shown here is derived from an EMBL/GenBank/DDBJ whole genome shotgun (WGS) entry which is preliminary data.</text>
</comment>
<keyword evidence="1" id="KW-0812">Transmembrane</keyword>
<proteinExistence type="predicted"/>
<sequence length="47" mass="5141">MASDVLTATELMAVLTVYCIVFCPILCWAISGSVPFEQSLRSLHPRA</sequence>
<evidence type="ECO:0000313" key="2">
    <source>
        <dbReference type="EMBL" id="MBE9069989.1"/>
    </source>
</evidence>
<keyword evidence="1" id="KW-0472">Membrane</keyword>
<gene>
    <name evidence="2" type="ORF">IQ260_25440</name>
</gene>
<evidence type="ECO:0000256" key="1">
    <source>
        <dbReference type="SAM" id="Phobius"/>
    </source>
</evidence>
<dbReference type="AlphaFoldDB" id="A0A928ZYS6"/>